<proteinExistence type="predicted"/>
<protein>
    <submittedName>
        <fullName evidence="2">Uncharacterized protein</fullName>
    </submittedName>
</protein>
<evidence type="ECO:0000313" key="2">
    <source>
        <dbReference type="EMBL" id="NOH71242.1"/>
    </source>
</evidence>
<dbReference type="EMBL" id="VTXC01000016">
    <property type="protein sequence ID" value="NOH71242.1"/>
    <property type="molecule type" value="Genomic_DNA"/>
</dbReference>
<reference evidence="2 3" key="1">
    <citation type="submission" date="2019-09" db="EMBL/GenBank/DDBJ databases">
        <title>Draft genome sequencing and comparative genomics of hatchery-associated Vibrios.</title>
        <authorList>
            <person name="Kehlet-Delgado H."/>
            <person name="Mueller R.S."/>
        </authorList>
    </citation>
    <scope>NUCLEOTIDE SEQUENCE [LARGE SCALE GENOMIC DNA]</scope>
    <source>
        <strain evidence="2 3">99-46-Y</strain>
    </source>
</reference>
<gene>
    <name evidence="2" type="ORF">F0225_07810</name>
</gene>
<dbReference type="RefSeq" id="WP_171360610.1">
    <property type="nucleotide sequence ID" value="NZ_JBLZMR010000001.1"/>
</dbReference>
<accession>A0A7Y4EEA1</accession>
<organism evidence="2 3">
    <name type="scientific">Vibrio pectenicida</name>
    <dbReference type="NCBI Taxonomy" id="62763"/>
    <lineage>
        <taxon>Bacteria</taxon>
        <taxon>Pseudomonadati</taxon>
        <taxon>Pseudomonadota</taxon>
        <taxon>Gammaproteobacteria</taxon>
        <taxon>Vibrionales</taxon>
        <taxon>Vibrionaceae</taxon>
        <taxon>Vibrio</taxon>
    </lineage>
</organism>
<comment type="caution">
    <text evidence="2">The sequence shown here is derived from an EMBL/GenBank/DDBJ whole genome shotgun (WGS) entry which is preliminary data.</text>
</comment>
<feature type="compositionally biased region" description="Low complexity" evidence="1">
    <location>
        <begin position="69"/>
        <end position="89"/>
    </location>
</feature>
<dbReference type="AlphaFoldDB" id="A0A7Y4EEA1"/>
<dbReference type="Proteomes" id="UP000565719">
    <property type="component" value="Unassembled WGS sequence"/>
</dbReference>
<name>A0A7Y4EEA1_9VIBR</name>
<sequence>MKDLTLNNLSEVSGGGNKLKEILAGLSIDPQTNAMSFQYKSFSYKHSDRVHTVKINEQELSYDERKKSLLPQTQSLSSTSQVLPNPTIT</sequence>
<feature type="region of interest" description="Disordered" evidence="1">
    <location>
        <begin position="66"/>
        <end position="89"/>
    </location>
</feature>
<evidence type="ECO:0000313" key="3">
    <source>
        <dbReference type="Proteomes" id="UP000565719"/>
    </source>
</evidence>
<evidence type="ECO:0000256" key="1">
    <source>
        <dbReference type="SAM" id="MobiDB-lite"/>
    </source>
</evidence>